<dbReference type="InterPro" id="IPR013767">
    <property type="entry name" value="PAS_fold"/>
</dbReference>
<dbReference type="InterPro" id="IPR035965">
    <property type="entry name" value="PAS-like_dom_sf"/>
</dbReference>
<dbReference type="InterPro" id="IPR013656">
    <property type="entry name" value="PAS_4"/>
</dbReference>
<feature type="transmembrane region" description="Helical" evidence="1">
    <location>
        <begin position="75"/>
        <end position="94"/>
    </location>
</feature>
<dbReference type="InterPro" id="IPR052155">
    <property type="entry name" value="Biofilm_reg_signaling"/>
</dbReference>
<dbReference type="PROSITE" id="PS50883">
    <property type="entry name" value="EAL"/>
    <property type="match status" value="1"/>
</dbReference>
<dbReference type="PANTHER" id="PTHR44757">
    <property type="entry name" value="DIGUANYLATE CYCLASE DGCP"/>
    <property type="match status" value="1"/>
</dbReference>
<feature type="domain" description="PAS" evidence="2">
    <location>
        <begin position="119"/>
        <end position="201"/>
    </location>
</feature>
<evidence type="ECO:0000259" key="5">
    <source>
        <dbReference type="PROSITE" id="PS50887"/>
    </source>
</evidence>
<dbReference type="Gene3D" id="3.20.20.450">
    <property type="entry name" value="EAL domain"/>
    <property type="match status" value="1"/>
</dbReference>
<dbReference type="SMART" id="SM00267">
    <property type="entry name" value="GGDEF"/>
    <property type="match status" value="1"/>
</dbReference>
<evidence type="ECO:0000313" key="7">
    <source>
        <dbReference type="Proteomes" id="UP000824366"/>
    </source>
</evidence>
<dbReference type="SUPFAM" id="SSF141868">
    <property type="entry name" value="EAL domain-like"/>
    <property type="match status" value="1"/>
</dbReference>
<dbReference type="CDD" id="cd00130">
    <property type="entry name" value="PAS"/>
    <property type="match status" value="2"/>
</dbReference>
<dbReference type="NCBIfam" id="TIGR00229">
    <property type="entry name" value="sensory_box"/>
    <property type="match status" value="2"/>
</dbReference>
<keyword evidence="1" id="KW-1133">Transmembrane helix</keyword>
<dbReference type="Pfam" id="PF00563">
    <property type="entry name" value="EAL"/>
    <property type="match status" value="1"/>
</dbReference>
<keyword evidence="1" id="KW-0472">Membrane</keyword>
<accession>A0ABM7MGV0</accession>
<dbReference type="CDD" id="cd01948">
    <property type="entry name" value="EAL"/>
    <property type="match status" value="1"/>
</dbReference>
<dbReference type="Gene3D" id="3.30.450.20">
    <property type="entry name" value="PAS domain"/>
    <property type="match status" value="3"/>
</dbReference>
<evidence type="ECO:0008006" key="8">
    <source>
        <dbReference type="Google" id="ProtNLM"/>
    </source>
</evidence>
<dbReference type="PANTHER" id="PTHR44757:SF2">
    <property type="entry name" value="BIOFILM ARCHITECTURE MAINTENANCE PROTEIN MBAA"/>
    <property type="match status" value="1"/>
</dbReference>
<dbReference type="InterPro" id="IPR043128">
    <property type="entry name" value="Rev_trsase/Diguanyl_cyclase"/>
</dbReference>
<protein>
    <recommendedName>
        <fullName evidence="8">Cyclic di-GMP phosphodiesterase Gmr</fullName>
    </recommendedName>
</protein>
<dbReference type="PROSITE" id="PS50113">
    <property type="entry name" value="PAC"/>
    <property type="match status" value="3"/>
</dbReference>
<evidence type="ECO:0000313" key="6">
    <source>
        <dbReference type="EMBL" id="BCO25404.1"/>
    </source>
</evidence>
<evidence type="ECO:0000259" key="3">
    <source>
        <dbReference type="PROSITE" id="PS50113"/>
    </source>
</evidence>
<dbReference type="PROSITE" id="PS50112">
    <property type="entry name" value="PAS"/>
    <property type="match status" value="2"/>
</dbReference>
<feature type="domain" description="PAS" evidence="2">
    <location>
        <begin position="394"/>
        <end position="433"/>
    </location>
</feature>
<dbReference type="Pfam" id="PF08448">
    <property type="entry name" value="PAS_4"/>
    <property type="match status" value="2"/>
</dbReference>
<feature type="domain" description="PAC" evidence="3">
    <location>
        <begin position="192"/>
        <end position="244"/>
    </location>
</feature>
<dbReference type="NCBIfam" id="TIGR00254">
    <property type="entry name" value="GGDEF"/>
    <property type="match status" value="1"/>
</dbReference>
<feature type="domain" description="PAC" evidence="3">
    <location>
        <begin position="337"/>
        <end position="390"/>
    </location>
</feature>
<dbReference type="EMBL" id="AP024238">
    <property type="protein sequence ID" value="BCO25404.1"/>
    <property type="molecule type" value="Genomic_DNA"/>
</dbReference>
<dbReference type="SUPFAM" id="SSF55073">
    <property type="entry name" value="Nucleotide cyclase"/>
    <property type="match status" value="1"/>
</dbReference>
<feature type="domain" description="PAC" evidence="3">
    <location>
        <begin position="460"/>
        <end position="512"/>
    </location>
</feature>
<feature type="domain" description="EAL" evidence="4">
    <location>
        <begin position="686"/>
        <end position="940"/>
    </location>
</feature>
<dbReference type="SMART" id="SM00091">
    <property type="entry name" value="PAS"/>
    <property type="match status" value="3"/>
</dbReference>
<name>A0ABM7MGV0_9BURK</name>
<dbReference type="InterPro" id="IPR000014">
    <property type="entry name" value="PAS"/>
</dbReference>
<evidence type="ECO:0000259" key="4">
    <source>
        <dbReference type="PROSITE" id="PS50883"/>
    </source>
</evidence>
<keyword evidence="1" id="KW-0812">Transmembrane</keyword>
<dbReference type="SMART" id="SM00052">
    <property type="entry name" value="EAL"/>
    <property type="match status" value="1"/>
</dbReference>
<dbReference type="Gene3D" id="3.30.70.270">
    <property type="match status" value="1"/>
</dbReference>
<dbReference type="Pfam" id="PF00990">
    <property type="entry name" value="GGDEF"/>
    <property type="match status" value="1"/>
</dbReference>
<dbReference type="InterPro" id="IPR029787">
    <property type="entry name" value="Nucleotide_cyclase"/>
</dbReference>
<keyword evidence="7" id="KW-1185">Reference proteome</keyword>
<dbReference type="InterPro" id="IPR000700">
    <property type="entry name" value="PAS-assoc_C"/>
</dbReference>
<dbReference type="InterPro" id="IPR000160">
    <property type="entry name" value="GGDEF_dom"/>
</dbReference>
<organism evidence="6 7">
    <name type="scientific">Rhodoferax lithotrophicus</name>
    <dbReference type="NCBI Taxonomy" id="2798804"/>
    <lineage>
        <taxon>Bacteria</taxon>
        <taxon>Pseudomonadati</taxon>
        <taxon>Pseudomonadota</taxon>
        <taxon>Betaproteobacteria</taxon>
        <taxon>Burkholderiales</taxon>
        <taxon>Comamonadaceae</taxon>
        <taxon>Rhodoferax</taxon>
    </lineage>
</organism>
<sequence>MRVCGYKSKAYHFSVVDLEYPHMSPSEFPLLSRLKEWQFNVLTIVTTVLFANVVVAGVEWLLLGHVRADSMTVSTLSGLIIATLVVHVVAQLRTHMLRIHRHRQTNIELTQANARLAENNALLATLMEAIPIPIFYKDAQGLYLGFNQAYEDFLGRKRSELIGRSVFDIAPQDLAEVYHAQDMKLMAQRGTQIYETQVKDGQGQMHTVIFHKAAFIDTAGVARGLVGGILDITSRKQSEQALKESEHRTQSLYALLRRVADNVPDMIWAKDLEKRYLFANKSFCEQLLNARDTDEPIGKDDLFFALRERAQHPENPLWHTFGEPCQETDEVTLRQSDTLQFDELGYAQGKPLALAVRKAPLMGENGDIIGVVGSARDVTTEREAQEKLQVSALVLANSSEALLLTDANNCIVDINPAFTLLTGYTLDEVIGKNPRILRSGRHDADFYQAMWTRIQATGQWQGEVWNRKKNGEAFAEWLTINTLYHDDGSVHRRVGLFSDITDKKRSEELIWKQANFDQLTDLPNRRMFLDRLAQDLKKAHRGGFKLALMFIDLDRFKEVNDTLGHDRGDVLLTEASQRIAGCTRESDTVARLGGDEFTVILTDLMDNTGIDRIARDILAALAEPFTLGCERAFVSASIGITLYPDDATSLEDLLKNADQAMYVSKANGRNCLSYFTRTMQEAALHRMHLLADLRVALAENQFELHYQPILDLPNHQIHKAEALLRWTHPVRGVVSPAEFIPLAEESGLIHTLGDWVFAQAVAQVKAWRTRIDPDFQISVNLSPVQLQSGAERLHWQQHLADVQLGGEAVVLEITEGLLLETSPQLTAELLAYRDAGIQVAIDDFGTGYSAMAYLKQMDIDFLKIDRSFVRNLGTDASDQALCEAMVVMAHKLGLKVIAEGVETSLQRDLLQAMECDFAQGFLFSKALPVEEFEQLLATFSHHPSVP</sequence>
<dbReference type="PROSITE" id="PS50887">
    <property type="entry name" value="GGDEF"/>
    <property type="match status" value="1"/>
</dbReference>
<dbReference type="SUPFAM" id="SSF55785">
    <property type="entry name" value="PYP-like sensor domain (PAS domain)"/>
    <property type="match status" value="3"/>
</dbReference>
<gene>
    <name evidence="6" type="ORF">MIZ03_0264</name>
</gene>
<feature type="transmembrane region" description="Helical" evidence="1">
    <location>
        <begin position="39"/>
        <end position="63"/>
    </location>
</feature>
<feature type="domain" description="GGDEF" evidence="5">
    <location>
        <begin position="544"/>
        <end position="677"/>
    </location>
</feature>
<proteinExistence type="predicted"/>
<dbReference type="InterPro" id="IPR035919">
    <property type="entry name" value="EAL_sf"/>
</dbReference>
<reference evidence="6 7" key="1">
    <citation type="journal article" date="2021" name="Microbiol. Spectr.">
        <title>A Single Bacterium Capable of Oxidation and Reduction of Iron at Circumneutral pH.</title>
        <authorList>
            <person name="Kato S."/>
            <person name="Ohkuma M."/>
        </authorList>
    </citation>
    <scope>NUCLEOTIDE SEQUENCE [LARGE SCALE GENOMIC DNA]</scope>
    <source>
        <strain evidence="6 7">MIZ03</strain>
    </source>
</reference>
<dbReference type="Pfam" id="PF00989">
    <property type="entry name" value="PAS"/>
    <property type="match status" value="1"/>
</dbReference>
<dbReference type="InterPro" id="IPR001633">
    <property type="entry name" value="EAL_dom"/>
</dbReference>
<dbReference type="CDD" id="cd01949">
    <property type="entry name" value="GGDEF"/>
    <property type="match status" value="1"/>
</dbReference>
<dbReference type="Proteomes" id="UP000824366">
    <property type="component" value="Chromosome"/>
</dbReference>
<evidence type="ECO:0000256" key="1">
    <source>
        <dbReference type="SAM" id="Phobius"/>
    </source>
</evidence>
<evidence type="ECO:0000259" key="2">
    <source>
        <dbReference type="PROSITE" id="PS50112"/>
    </source>
</evidence>